<evidence type="ECO:0000256" key="9">
    <source>
        <dbReference type="ARBA" id="ARBA00023163"/>
    </source>
</evidence>
<dbReference type="InterPro" id="IPR003310">
    <property type="entry name" value="TDG-like_euk"/>
</dbReference>
<evidence type="ECO:0000256" key="1">
    <source>
        <dbReference type="ARBA" id="ARBA00004123"/>
    </source>
</evidence>
<evidence type="ECO:0000256" key="11">
    <source>
        <dbReference type="ARBA" id="ARBA00023242"/>
    </source>
</evidence>
<accession>A0A8C4RAE2</accession>
<evidence type="ECO:0000313" key="21">
    <source>
        <dbReference type="Proteomes" id="UP000694388"/>
    </source>
</evidence>
<evidence type="ECO:0000256" key="2">
    <source>
        <dbReference type="ARBA" id="ARBA00022499"/>
    </source>
</evidence>
<dbReference type="GeneTree" id="ENSGT00390000000987"/>
<evidence type="ECO:0000259" key="19">
    <source>
        <dbReference type="SMART" id="SM00986"/>
    </source>
</evidence>
<dbReference type="GO" id="GO:0032183">
    <property type="term" value="F:SUMO binding"/>
    <property type="evidence" value="ECO:0007669"/>
    <property type="project" value="UniProtKB-ARBA"/>
</dbReference>
<dbReference type="CDD" id="cd10028">
    <property type="entry name" value="UDG-F2_TDG_MUG"/>
    <property type="match status" value="1"/>
</dbReference>
<dbReference type="AlphaFoldDB" id="A0A8C4RAE2"/>
<dbReference type="OMA" id="FYPFPFH"/>
<proteinExistence type="inferred from homology"/>
<dbReference type="PANTHER" id="PTHR12159:SF9">
    <property type="entry name" value="G_T MISMATCH-SPECIFIC THYMINE DNA GLYCOSYLASE"/>
    <property type="match status" value="1"/>
</dbReference>
<keyword evidence="21" id="KW-1185">Reference proteome</keyword>
<dbReference type="SUPFAM" id="SSF52141">
    <property type="entry name" value="Uracil-DNA glycosylase-like"/>
    <property type="match status" value="1"/>
</dbReference>
<dbReference type="SMART" id="SM00986">
    <property type="entry name" value="UDG"/>
    <property type="match status" value="1"/>
</dbReference>
<keyword evidence="9" id="KW-0804">Transcription</keyword>
<evidence type="ECO:0000256" key="16">
    <source>
        <dbReference type="ARBA" id="ARBA00071248"/>
    </source>
</evidence>
<feature type="compositionally biased region" description="Basic and acidic residues" evidence="18">
    <location>
        <begin position="29"/>
        <end position="45"/>
    </location>
</feature>
<evidence type="ECO:0000256" key="3">
    <source>
        <dbReference type="ARBA" id="ARBA00022763"/>
    </source>
</evidence>
<dbReference type="PANTHER" id="PTHR12159">
    <property type="entry name" value="G/T AND G/U MISMATCH-SPECIFIC DNA GLYCOSYLASE"/>
    <property type="match status" value="1"/>
</dbReference>
<evidence type="ECO:0000256" key="8">
    <source>
        <dbReference type="ARBA" id="ARBA00023159"/>
    </source>
</evidence>
<evidence type="ECO:0000256" key="17">
    <source>
        <dbReference type="ARBA" id="ARBA00083221"/>
    </source>
</evidence>
<dbReference type="GO" id="GO:0005654">
    <property type="term" value="C:nucleoplasm"/>
    <property type="evidence" value="ECO:0007669"/>
    <property type="project" value="UniProtKB-ARBA"/>
</dbReference>
<dbReference type="GO" id="GO:0141016">
    <property type="term" value="F:G/T mismatch-specific thymine-DNA glycosylase activity"/>
    <property type="evidence" value="ECO:0007669"/>
    <property type="project" value="UniProtKB-EC"/>
</dbReference>
<dbReference type="GO" id="GO:0040029">
    <property type="term" value="P:epigenetic regulation of gene expression"/>
    <property type="evidence" value="ECO:0007669"/>
    <property type="project" value="UniProtKB-ARBA"/>
</dbReference>
<comment type="subcellular location">
    <subcellularLocation>
        <location evidence="1">Nucleus</location>
    </subcellularLocation>
</comment>
<evidence type="ECO:0000256" key="5">
    <source>
        <dbReference type="ARBA" id="ARBA00022843"/>
    </source>
</evidence>
<dbReference type="FunFam" id="3.40.470.10:FF:000002">
    <property type="entry name" value="G/T mismatch-specific thymine DNA glycosylase"/>
    <property type="match status" value="1"/>
</dbReference>
<keyword evidence="8" id="KW-0010">Activator</keyword>
<evidence type="ECO:0000256" key="6">
    <source>
        <dbReference type="ARBA" id="ARBA00022853"/>
    </source>
</evidence>
<dbReference type="GO" id="GO:0006285">
    <property type="term" value="P:base-excision repair, AP site formation"/>
    <property type="evidence" value="ECO:0007669"/>
    <property type="project" value="InterPro"/>
</dbReference>
<protein>
    <recommendedName>
        <fullName evidence="16">G/T mismatch-specific thymine DNA glycosylase</fullName>
        <ecNumber evidence="15">3.2.2.29</ecNumber>
    </recommendedName>
    <alternativeName>
        <fullName evidence="17">Thymine-DNA glycosylase</fullName>
    </alternativeName>
</protein>
<dbReference type="NCBIfam" id="TIGR00584">
    <property type="entry name" value="mug"/>
    <property type="match status" value="1"/>
</dbReference>
<evidence type="ECO:0000256" key="10">
    <source>
        <dbReference type="ARBA" id="ARBA00023204"/>
    </source>
</evidence>
<keyword evidence="3" id="KW-0227">DNA damage</keyword>
<dbReference type="GO" id="GO:0004844">
    <property type="term" value="F:uracil DNA N-glycosylase activity"/>
    <property type="evidence" value="ECO:0007669"/>
    <property type="project" value="TreeGrafter"/>
</dbReference>
<keyword evidence="2" id="KW-1017">Isopeptide bond</keyword>
<dbReference type="SMART" id="SM00987">
    <property type="entry name" value="UreE_C"/>
    <property type="match status" value="1"/>
</dbReference>
<dbReference type="Pfam" id="PF03167">
    <property type="entry name" value="UDG"/>
    <property type="match status" value="1"/>
</dbReference>
<evidence type="ECO:0000256" key="12">
    <source>
        <dbReference type="ARBA" id="ARBA00052915"/>
    </source>
</evidence>
<evidence type="ECO:0000256" key="4">
    <source>
        <dbReference type="ARBA" id="ARBA00022801"/>
    </source>
</evidence>
<dbReference type="InterPro" id="IPR036895">
    <property type="entry name" value="Uracil-DNA_glycosylase-like_sf"/>
</dbReference>
<feature type="compositionally biased region" description="Basic and acidic residues" evidence="18">
    <location>
        <begin position="76"/>
        <end position="85"/>
    </location>
</feature>
<dbReference type="EC" id="3.2.2.29" evidence="15"/>
<comment type="subunit">
    <text evidence="14">Homodimer. Interacts with AICDA and GADD45A.</text>
</comment>
<sequence length="377" mass="42760">MSLPNVFWQRVFAGIYNLIRALAISHRLSTKDPRASSTKPKEPRKPKAPKAPKLPKVEKPPKSQNKPPKTQKRAKGTKEGQDKSKAGCKSGGQQEKITDSFQKVKRKINRFKGMTEEELLTKTLPDILDYNLNVVIIGINPGLMAAYKGHHYPGPGNHFWKCLFMSGMTDDQLSHVDDQSLPKKYSIGFTNIVERTTPGCKDLKSKEIREGGKILLQKLKKYRPKVAVFNGKCIFEIFSKEVFGEKIKNFQFGQQPKRIPETEVVCYVMPSSSARCSQFPRAQDKVHFYIKLKELSLKLHGKVTTADVQETEYTFDLEKAQDDAKKMAIKEEKYDPEYEVAYGGCYTAISNTCSSSTPATRMYIFDEKNHCGINITF</sequence>
<organism evidence="20 21">
    <name type="scientific">Eptatretus burgeri</name>
    <name type="common">Inshore hagfish</name>
    <dbReference type="NCBI Taxonomy" id="7764"/>
    <lineage>
        <taxon>Eukaryota</taxon>
        <taxon>Metazoa</taxon>
        <taxon>Chordata</taxon>
        <taxon>Craniata</taxon>
        <taxon>Vertebrata</taxon>
        <taxon>Cyclostomata</taxon>
        <taxon>Myxini</taxon>
        <taxon>Myxiniformes</taxon>
        <taxon>Myxinidae</taxon>
        <taxon>Eptatretinae</taxon>
        <taxon>Eptatretus</taxon>
    </lineage>
</organism>
<evidence type="ECO:0000256" key="18">
    <source>
        <dbReference type="SAM" id="MobiDB-lite"/>
    </source>
</evidence>
<reference evidence="20" key="1">
    <citation type="submission" date="2025-08" db="UniProtKB">
        <authorList>
            <consortium name="Ensembl"/>
        </authorList>
    </citation>
    <scope>IDENTIFICATION</scope>
</reference>
<dbReference type="Proteomes" id="UP000694388">
    <property type="component" value="Unplaced"/>
</dbReference>
<evidence type="ECO:0000313" key="20">
    <source>
        <dbReference type="Ensembl" id="ENSEBUP00000025833.1"/>
    </source>
</evidence>
<keyword evidence="11" id="KW-0539">Nucleus</keyword>
<keyword evidence="6" id="KW-0156">Chromatin regulator</keyword>
<evidence type="ECO:0000256" key="7">
    <source>
        <dbReference type="ARBA" id="ARBA00023015"/>
    </source>
</evidence>
<dbReference type="Gene3D" id="3.40.470.10">
    <property type="entry name" value="Uracil-DNA glycosylase-like domain"/>
    <property type="match status" value="1"/>
</dbReference>
<dbReference type="InterPro" id="IPR015637">
    <property type="entry name" value="MUG/TDG"/>
</dbReference>
<evidence type="ECO:0000256" key="13">
    <source>
        <dbReference type="ARBA" id="ARBA00061261"/>
    </source>
</evidence>
<dbReference type="GO" id="GO:0003677">
    <property type="term" value="F:DNA binding"/>
    <property type="evidence" value="ECO:0007669"/>
    <property type="project" value="UniProtKB-ARBA"/>
</dbReference>
<keyword evidence="5" id="KW-0832">Ubl conjugation</keyword>
<comment type="similarity">
    <text evidence="13">Belongs to the uracil-DNA glycosylase (UDG) superfamily. TDG/mug family.</text>
</comment>
<dbReference type="InterPro" id="IPR005122">
    <property type="entry name" value="Uracil-DNA_glycosylase-like"/>
</dbReference>
<keyword evidence="7" id="KW-0805">Transcription regulation</keyword>
<dbReference type="Ensembl" id="ENSEBUT00000026409.1">
    <property type="protein sequence ID" value="ENSEBUP00000025833.1"/>
    <property type="gene ID" value="ENSEBUG00000015913.1"/>
</dbReference>
<evidence type="ECO:0000256" key="15">
    <source>
        <dbReference type="ARBA" id="ARBA00066769"/>
    </source>
</evidence>
<feature type="domain" description="Uracil-DNA glycosylase-like" evidence="19">
    <location>
        <begin position="125"/>
        <end position="291"/>
    </location>
</feature>
<comment type="catalytic activity">
    <reaction evidence="12">
        <text>Hydrolyzes mismatched double-stranded DNA and polynucleotides, releasing free thymine.</text>
        <dbReference type="EC" id="3.2.2.29"/>
    </reaction>
</comment>
<reference evidence="20" key="2">
    <citation type="submission" date="2025-09" db="UniProtKB">
        <authorList>
            <consortium name="Ensembl"/>
        </authorList>
    </citation>
    <scope>IDENTIFICATION</scope>
</reference>
<keyword evidence="4" id="KW-0378">Hydrolase</keyword>
<feature type="region of interest" description="Disordered" evidence="18">
    <location>
        <begin position="28"/>
        <end position="97"/>
    </location>
</feature>
<evidence type="ECO:0000256" key="14">
    <source>
        <dbReference type="ARBA" id="ARBA00064519"/>
    </source>
</evidence>
<name>A0A8C4RAE2_EPTBU</name>
<keyword evidence="10" id="KW-0234">DNA repair</keyword>